<organism evidence="7 8">
    <name type="scientific">Octopus vulgaris</name>
    <name type="common">Common octopus</name>
    <dbReference type="NCBI Taxonomy" id="6645"/>
    <lineage>
        <taxon>Eukaryota</taxon>
        <taxon>Metazoa</taxon>
        <taxon>Spiralia</taxon>
        <taxon>Lophotrochozoa</taxon>
        <taxon>Mollusca</taxon>
        <taxon>Cephalopoda</taxon>
        <taxon>Coleoidea</taxon>
        <taxon>Octopodiformes</taxon>
        <taxon>Octopoda</taxon>
        <taxon>Incirrata</taxon>
        <taxon>Octopodidae</taxon>
        <taxon>Octopus</taxon>
    </lineage>
</organism>
<dbReference type="GO" id="GO:0008430">
    <property type="term" value="F:selenium binding"/>
    <property type="evidence" value="ECO:0007669"/>
    <property type="project" value="InterPro"/>
</dbReference>
<keyword evidence="2" id="KW-0964">Secreted</keyword>
<dbReference type="GO" id="GO:0001887">
    <property type="term" value="P:selenium compound metabolic process"/>
    <property type="evidence" value="ECO:0007669"/>
    <property type="project" value="TreeGrafter"/>
</dbReference>
<accession>A0AA36C0B6</accession>
<reference evidence="7" key="1">
    <citation type="submission" date="2023-08" db="EMBL/GenBank/DDBJ databases">
        <authorList>
            <person name="Alioto T."/>
            <person name="Alioto T."/>
            <person name="Gomez Garrido J."/>
        </authorList>
    </citation>
    <scope>NUCLEOTIDE SEQUENCE</scope>
</reference>
<evidence type="ECO:0000313" key="8">
    <source>
        <dbReference type="Proteomes" id="UP001162480"/>
    </source>
</evidence>
<evidence type="ECO:0000313" key="7">
    <source>
        <dbReference type="EMBL" id="CAI9743234.1"/>
    </source>
</evidence>
<evidence type="ECO:0000256" key="2">
    <source>
        <dbReference type="ARBA" id="ARBA00022525"/>
    </source>
</evidence>
<proteinExistence type="predicted"/>
<keyword evidence="5" id="KW-0325">Glycoprotein</keyword>
<evidence type="ECO:0000256" key="4">
    <source>
        <dbReference type="ARBA" id="ARBA00022933"/>
    </source>
</evidence>
<evidence type="ECO:0000256" key="1">
    <source>
        <dbReference type="ARBA" id="ARBA00004613"/>
    </source>
</evidence>
<dbReference type="Proteomes" id="UP001162480">
    <property type="component" value="Chromosome 28"/>
</dbReference>
<keyword evidence="3" id="KW-0732">Signal</keyword>
<keyword evidence="4" id="KW-0712">Selenocysteine</keyword>
<evidence type="ECO:0000259" key="6">
    <source>
        <dbReference type="Pfam" id="PF04592"/>
    </source>
</evidence>
<dbReference type="GO" id="GO:0005576">
    <property type="term" value="C:extracellular region"/>
    <property type="evidence" value="ECO:0007669"/>
    <property type="project" value="UniProtKB-SubCell"/>
</dbReference>
<dbReference type="InterPro" id="IPR007671">
    <property type="entry name" value="Selenoprotein-P_N"/>
</dbReference>
<evidence type="ECO:0000256" key="5">
    <source>
        <dbReference type="ARBA" id="ARBA00023180"/>
    </source>
</evidence>
<evidence type="ECO:0000256" key="3">
    <source>
        <dbReference type="ARBA" id="ARBA00022729"/>
    </source>
</evidence>
<dbReference type="InterPro" id="IPR037941">
    <property type="entry name" value="SeP"/>
</dbReference>
<keyword evidence="8" id="KW-1185">Reference proteome</keyword>
<feature type="domain" description="Selenoprotein P N-terminal" evidence="6">
    <location>
        <begin position="71"/>
        <end position="171"/>
    </location>
</feature>
<dbReference type="PANTHER" id="PTHR10105:SF2">
    <property type="entry name" value="AGAP003297-PA"/>
    <property type="match status" value="1"/>
</dbReference>
<dbReference type="PANTHER" id="PTHR10105">
    <property type="entry name" value="SELENOPROTEIN P"/>
    <property type="match status" value="1"/>
</dbReference>
<protein>
    <recommendedName>
        <fullName evidence="6">Selenoprotein P N-terminal domain-containing protein</fullName>
    </recommendedName>
</protein>
<sequence length="176" mass="20460">MMASTLRPVYGPTWHAGIEERATITKQLTVITDATVVIGPEISNPRRLLGVALDNIVELEKIHHMLQTNREFVKFRIVNSFFPSAKRRLHQLRKETSIPVYQDSLHRRIWKKLKGSNNDIILYDRCGRQTFRFNQSQAPVSTLNVHKGICMSYYFNLCNCMLGNLFNYQQTSKFRA</sequence>
<comment type="subcellular location">
    <subcellularLocation>
        <location evidence="1">Secreted</location>
    </subcellularLocation>
</comment>
<name>A0AA36C0B6_OCTVU</name>
<dbReference type="AlphaFoldDB" id="A0AA36C0B6"/>
<dbReference type="Pfam" id="PF04592">
    <property type="entry name" value="SelP_N"/>
    <property type="match status" value="1"/>
</dbReference>
<gene>
    <name evidence="7" type="ORF">OCTVUL_1B027626</name>
</gene>
<dbReference type="EMBL" id="OX597841">
    <property type="protein sequence ID" value="CAI9743234.1"/>
    <property type="molecule type" value="Genomic_DNA"/>
</dbReference>